<accession>A0A7W7VYZ2</accession>
<gene>
    <name evidence="2" type="ORF">FHR34_007116</name>
</gene>
<reference evidence="2 3" key="1">
    <citation type="submission" date="2020-08" db="EMBL/GenBank/DDBJ databases">
        <title>Sequencing the genomes of 1000 actinobacteria strains.</title>
        <authorList>
            <person name="Klenk H.-P."/>
        </authorList>
    </citation>
    <scope>NUCLEOTIDE SEQUENCE [LARGE SCALE GENOMIC DNA]</scope>
    <source>
        <strain evidence="2 3">DSM 41654</strain>
    </source>
</reference>
<protein>
    <recommendedName>
        <fullName evidence="4">Secreted protein</fullName>
    </recommendedName>
</protein>
<feature type="signal peptide" evidence="1">
    <location>
        <begin position="1"/>
        <end position="29"/>
    </location>
</feature>
<dbReference type="AlphaFoldDB" id="A0A7W7VYZ2"/>
<name>A0A7W7VYZ2_KITKI</name>
<evidence type="ECO:0000313" key="2">
    <source>
        <dbReference type="EMBL" id="MBB4928021.1"/>
    </source>
</evidence>
<evidence type="ECO:0000256" key="1">
    <source>
        <dbReference type="SAM" id="SignalP"/>
    </source>
</evidence>
<evidence type="ECO:0000313" key="3">
    <source>
        <dbReference type="Proteomes" id="UP000540506"/>
    </source>
</evidence>
<dbReference type="RefSeq" id="WP_184944896.1">
    <property type="nucleotide sequence ID" value="NZ_JACHJV010000002.1"/>
</dbReference>
<proteinExistence type="predicted"/>
<dbReference type="EMBL" id="JACHJV010000002">
    <property type="protein sequence ID" value="MBB4928021.1"/>
    <property type="molecule type" value="Genomic_DNA"/>
</dbReference>
<sequence length="123" mass="12864">MSRKGLSRVGVLAVAASAMVLSTSGLASASVAPTPVVADSACQALELTKIIDGHDHMFVDPTVDNSSCYYMIVDMNTGLDPFTTWSPAGDQPAPNGVYDGPGQRLSVEVIDEATTQYNFGPIN</sequence>
<organism evidence="2 3">
    <name type="scientific">Kitasatospora kifunensis</name>
    <name type="common">Streptomyces kifunensis</name>
    <dbReference type="NCBI Taxonomy" id="58351"/>
    <lineage>
        <taxon>Bacteria</taxon>
        <taxon>Bacillati</taxon>
        <taxon>Actinomycetota</taxon>
        <taxon>Actinomycetes</taxon>
        <taxon>Kitasatosporales</taxon>
        <taxon>Streptomycetaceae</taxon>
        <taxon>Kitasatospora</taxon>
    </lineage>
</organism>
<keyword evidence="3" id="KW-1185">Reference proteome</keyword>
<evidence type="ECO:0008006" key="4">
    <source>
        <dbReference type="Google" id="ProtNLM"/>
    </source>
</evidence>
<comment type="caution">
    <text evidence="2">The sequence shown here is derived from an EMBL/GenBank/DDBJ whole genome shotgun (WGS) entry which is preliminary data.</text>
</comment>
<feature type="chain" id="PRO_5030685350" description="Secreted protein" evidence="1">
    <location>
        <begin position="30"/>
        <end position="123"/>
    </location>
</feature>
<keyword evidence="1" id="KW-0732">Signal</keyword>
<dbReference type="Proteomes" id="UP000540506">
    <property type="component" value="Unassembled WGS sequence"/>
</dbReference>